<protein>
    <recommendedName>
        <fullName evidence="4">diguanylate cyclase</fullName>
        <ecNumber evidence="4">2.7.7.65</ecNumber>
    </recommendedName>
</protein>
<evidence type="ECO:0000256" key="8">
    <source>
        <dbReference type="ARBA" id="ARBA00023136"/>
    </source>
</evidence>
<dbReference type="GO" id="GO:0007165">
    <property type="term" value="P:signal transduction"/>
    <property type="evidence" value="ECO:0007669"/>
    <property type="project" value="UniProtKB-ARBA"/>
</dbReference>
<dbReference type="InterPro" id="IPR050469">
    <property type="entry name" value="Diguanylate_Cyclase"/>
</dbReference>
<feature type="domain" description="CHASE" evidence="11">
    <location>
        <begin position="123"/>
        <end position="214"/>
    </location>
</feature>
<dbReference type="SUPFAM" id="SSF55073">
    <property type="entry name" value="Nucleotide cyclase"/>
    <property type="match status" value="1"/>
</dbReference>
<feature type="transmembrane region" description="Helical" evidence="10">
    <location>
        <begin position="317"/>
        <end position="341"/>
    </location>
</feature>
<dbReference type="Gene3D" id="3.30.70.270">
    <property type="match status" value="1"/>
</dbReference>
<accession>A0A562I1M6</accession>
<dbReference type="Gene3D" id="3.30.450.350">
    <property type="entry name" value="CHASE domain"/>
    <property type="match status" value="1"/>
</dbReference>
<evidence type="ECO:0000256" key="1">
    <source>
        <dbReference type="ARBA" id="ARBA00001946"/>
    </source>
</evidence>
<dbReference type="GO" id="GO:1902201">
    <property type="term" value="P:negative regulation of bacterial-type flagellum-dependent cell motility"/>
    <property type="evidence" value="ECO:0007669"/>
    <property type="project" value="TreeGrafter"/>
</dbReference>
<dbReference type="SMART" id="SM00267">
    <property type="entry name" value="GGDEF"/>
    <property type="match status" value="1"/>
</dbReference>
<dbReference type="InterPro" id="IPR043128">
    <property type="entry name" value="Rev_trsase/Diguanyl_cyclase"/>
</dbReference>
<dbReference type="InterPro" id="IPR029787">
    <property type="entry name" value="Nucleotide_cyclase"/>
</dbReference>
<comment type="caution">
    <text evidence="13">The sequence shown here is derived from an EMBL/GenBank/DDBJ whole genome shotgun (WGS) entry which is preliminary data.</text>
</comment>
<keyword evidence="5" id="KW-1003">Cell membrane</keyword>
<comment type="subcellular location">
    <subcellularLocation>
        <location evidence="2">Cell inner membrane</location>
    </subcellularLocation>
    <subcellularLocation>
        <location evidence="3">Cell membrane</location>
        <topology evidence="3">Multi-pass membrane protein</topology>
    </subcellularLocation>
</comment>
<dbReference type="GO" id="GO:0043709">
    <property type="term" value="P:cell adhesion involved in single-species biofilm formation"/>
    <property type="evidence" value="ECO:0007669"/>
    <property type="project" value="TreeGrafter"/>
</dbReference>
<gene>
    <name evidence="13" type="ORF">LX59_02200</name>
</gene>
<feature type="transmembrane region" description="Helical" evidence="10">
    <location>
        <begin position="276"/>
        <end position="297"/>
    </location>
</feature>
<dbReference type="EMBL" id="VLKG01000007">
    <property type="protein sequence ID" value="TWH64852.1"/>
    <property type="molecule type" value="Genomic_DNA"/>
</dbReference>
<keyword evidence="6 10" id="KW-0812">Transmembrane</keyword>
<evidence type="ECO:0000256" key="4">
    <source>
        <dbReference type="ARBA" id="ARBA00012528"/>
    </source>
</evidence>
<dbReference type="Pfam" id="PF00990">
    <property type="entry name" value="GGDEF"/>
    <property type="match status" value="1"/>
</dbReference>
<evidence type="ECO:0000256" key="9">
    <source>
        <dbReference type="ARBA" id="ARBA00034247"/>
    </source>
</evidence>
<keyword evidence="14" id="KW-1185">Reference proteome</keyword>
<dbReference type="InterPro" id="IPR042240">
    <property type="entry name" value="CHASE_sf"/>
</dbReference>
<dbReference type="EC" id="2.7.7.65" evidence="4"/>
<proteinExistence type="predicted"/>
<dbReference type="SMART" id="SM01079">
    <property type="entry name" value="CHASE"/>
    <property type="match status" value="1"/>
</dbReference>
<dbReference type="PROSITE" id="PS50839">
    <property type="entry name" value="CHASE"/>
    <property type="match status" value="1"/>
</dbReference>
<evidence type="ECO:0000256" key="6">
    <source>
        <dbReference type="ARBA" id="ARBA00022692"/>
    </source>
</evidence>
<reference evidence="13 14" key="1">
    <citation type="submission" date="2019-07" db="EMBL/GenBank/DDBJ databases">
        <title>Genomic Encyclopedia of Type Strains, Phase I: the one thousand microbial genomes (KMG-I) project.</title>
        <authorList>
            <person name="Kyrpides N."/>
        </authorList>
    </citation>
    <scope>NUCLEOTIDE SEQUENCE [LARGE SCALE GENOMIC DNA]</scope>
    <source>
        <strain evidence="13 14">DSM 375</strain>
    </source>
</reference>
<dbReference type="InterPro" id="IPR000160">
    <property type="entry name" value="GGDEF_dom"/>
</dbReference>
<organism evidence="13 14">
    <name type="scientific">Azomonas agilis</name>
    <dbReference type="NCBI Taxonomy" id="116849"/>
    <lineage>
        <taxon>Bacteria</taxon>
        <taxon>Pseudomonadati</taxon>
        <taxon>Pseudomonadota</taxon>
        <taxon>Gammaproteobacteria</taxon>
        <taxon>Pseudomonadales</taxon>
        <taxon>Pseudomonadaceae</taxon>
        <taxon>Azomonas</taxon>
    </lineage>
</organism>
<dbReference type="CDD" id="cd01949">
    <property type="entry name" value="GGDEF"/>
    <property type="match status" value="1"/>
</dbReference>
<evidence type="ECO:0000256" key="2">
    <source>
        <dbReference type="ARBA" id="ARBA00004533"/>
    </source>
</evidence>
<feature type="domain" description="GGDEF" evidence="12">
    <location>
        <begin position="784"/>
        <end position="920"/>
    </location>
</feature>
<dbReference type="Pfam" id="PF02743">
    <property type="entry name" value="dCache_1"/>
    <property type="match status" value="1"/>
</dbReference>
<evidence type="ECO:0000313" key="14">
    <source>
        <dbReference type="Proteomes" id="UP000319627"/>
    </source>
</evidence>
<dbReference type="InterPro" id="IPR006189">
    <property type="entry name" value="CHASE_dom"/>
</dbReference>
<dbReference type="Gene3D" id="3.30.450.20">
    <property type="entry name" value="PAS domain"/>
    <property type="match status" value="1"/>
</dbReference>
<dbReference type="PANTHER" id="PTHR45138">
    <property type="entry name" value="REGULATORY COMPONENTS OF SENSORY TRANSDUCTION SYSTEM"/>
    <property type="match status" value="1"/>
</dbReference>
<evidence type="ECO:0000256" key="5">
    <source>
        <dbReference type="ARBA" id="ARBA00022475"/>
    </source>
</evidence>
<dbReference type="Proteomes" id="UP000319627">
    <property type="component" value="Unassembled WGS sequence"/>
</dbReference>
<keyword evidence="8 10" id="KW-0472">Membrane</keyword>
<evidence type="ECO:0000313" key="13">
    <source>
        <dbReference type="EMBL" id="TWH64852.1"/>
    </source>
</evidence>
<dbReference type="NCBIfam" id="TIGR00254">
    <property type="entry name" value="GGDEF"/>
    <property type="match status" value="1"/>
</dbReference>
<dbReference type="SUPFAM" id="SSF158472">
    <property type="entry name" value="HAMP domain-like"/>
    <property type="match status" value="1"/>
</dbReference>
<keyword evidence="7 10" id="KW-1133">Transmembrane helix</keyword>
<dbReference type="GO" id="GO:0005886">
    <property type="term" value="C:plasma membrane"/>
    <property type="evidence" value="ECO:0007669"/>
    <property type="project" value="UniProtKB-SubCell"/>
</dbReference>
<evidence type="ECO:0000256" key="3">
    <source>
        <dbReference type="ARBA" id="ARBA00004651"/>
    </source>
</evidence>
<evidence type="ECO:0000256" key="7">
    <source>
        <dbReference type="ARBA" id="ARBA00022989"/>
    </source>
</evidence>
<dbReference type="PANTHER" id="PTHR45138:SF9">
    <property type="entry name" value="DIGUANYLATE CYCLASE DGCM-RELATED"/>
    <property type="match status" value="1"/>
</dbReference>
<dbReference type="GO" id="GO:0052621">
    <property type="term" value="F:diguanylate cyclase activity"/>
    <property type="evidence" value="ECO:0007669"/>
    <property type="project" value="UniProtKB-EC"/>
</dbReference>
<evidence type="ECO:0000259" key="11">
    <source>
        <dbReference type="PROSITE" id="PS50839"/>
    </source>
</evidence>
<feature type="transmembrane region" description="Helical" evidence="10">
    <location>
        <begin position="21"/>
        <end position="43"/>
    </location>
</feature>
<evidence type="ECO:0000259" key="12">
    <source>
        <dbReference type="PROSITE" id="PS50887"/>
    </source>
</evidence>
<dbReference type="InterPro" id="IPR033479">
    <property type="entry name" value="dCache_1"/>
</dbReference>
<dbReference type="Pfam" id="PF03924">
    <property type="entry name" value="CHASE"/>
    <property type="match status" value="1"/>
</dbReference>
<dbReference type="FunFam" id="3.30.70.270:FF:000001">
    <property type="entry name" value="Diguanylate cyclase domain protein"/>
    <property type="match status" value="1"/>
</dbReference>
<feature type="transmembrane region" description="Helical" evidence="10">
    <location>
        <begin position="658"/>
        <end position="680"/>
    </location>
</feature>
<dbReference type="PROSITE" id="PS50887">
    <property type="entry name" value="GGDEF"/>
    <property type="match status" value="1"/>
</dbReference>
<dbReference type="AlphaFoldDB" id="A0A562I1M6"/>
<dbReference type="Gene3D" id="6.10.340.10">
    <property type="match status" value="1"/>
</dbReference>
<dbReference type="OrthoDB" id="5496380at2"/>
<evidence type="ECO:0000256" key="10">
    <source>
        <dbReference type="SAM" id="Phobius"/>
    </source>
</evidence>
<comment type="cofactor">
    <cofactor evidence="1">
        <name>Mg(2+)</name>
        <dbReference type="ChEBI" id="CHEBI:18420"/>
    </cofactor>
</comment>
<name>A0A562I1M6_9GAMM</name>
<comment type="catalytic activity">
    <reaction evidence="9">
        <text>2 GTP = 3',3'-c-di-GMP + 2 diphosphate</text>
        <dbReference type="Rhea" id="RHEA:24898"/>
        <dbReference type="ChEBI" id="CHEBI:33019"/>
        <dbReference type="ChEBI" id="CHEBI:37565"/>
        <dbReference type="ChEBI" id="CHEBI:58805"/>
        <dbReference type="EC" id="2.7.7.65"/>
    </reaction>
</comment>
<sequence length="920" mass="102873">MLFIDGHKYNSTFRFNIMKRATWVVWLGVFLILLVGGLLTSIVEQSILSYQGRAQMQSLEVQLQSMVRRLEHDLNNVLALNYVLADEIQADHGHVDTQKMQQIAQSMLVHYEHVASITLSSGFVVDFVYPLQGNEAVLGMNYRFRPDVMAGVQRAIAARDTIVAGPLKLVQNGRLGLIGRTPIFLYAPGEPEYFLGVVSIAVDVQSVLARAGFLDPRLPFRFAIRGYEEQGAEGELFYGHIELFKQAHLSADIRLPGGRWRIAAAPVKPKYASTMAWQWSIRIVGGGFSLSLVWLLLRMRRQAQRRTEFSHLVHGIFSLRVFIMVLLVLLLLPIVLASSYLSYRNALQVAEQYSRQLVTEVGGRVYDRIVSFFDIPRRVLAFNVEQANAGLLNPQDRLQLMRGFLLQMRQQPLLTFISMGMADGEYYAGSRPPLGFDKGLRMLHSRKEDGHSMRIYRVDDANRRGSLVSEGSSFDARTRPWFHTAMKVGSMGWYPVYQYAINDIDSAYATLGMGMSAPLYNDQGDFLGVMTADLALSQLSDFLAELTSANGGIAFIMEPNGELLASSFQEEIYQLRPDYNPIRLKAADSQNPIIQAASRSIQQQTQPDGTLLFEIEGRRYQLDWRHYTLLQGPTLDIAVVLPDASFTGPMRDVLYNSIALALAVLVICMLIGLVVSSWVAKPLAELSHWAEKLADGDWNAVAPKSTPVQEVICLSAALDAMSNQLKQNTLELESRIQQRTADLEAANKRLAELSTTDGLTGLANRRHFDEVVSSEWLRARREDQTLALLMVDVDFFKRYNDCYGHISGDTCLKMLAGVLKNQARRGGDLVARYGGEEFVVILANTNAEGAQKLAEKTRKEVESLDLVHDHSPFGVVTISLGIAVCRPQEGRTEQELLLAADHALYQAKTNGRNRVCLEPC</sequence>